<organism evidence="2">
    <name type="scientific">marine sediment metagenome</name>
    <dbReference type="NCBI Taxonomy" id="412755"/>
    <lineage>
        <taxon>unclassified sequences</taxon>
        <taxon>metagenomes</taxon>
        <taxon>ecological metagenomes</taxon>
    </lineage>
</organism>
<feature type="transmembrane region" description="Helical" evidence="1">
    <location>
        <begin position="21"/>
        <end position="42"/>
    </location>
</feature>
<protein>
    <submittedName>
        <fullName evidence="2">Uncharacterized protein</fullName>
    </submittedName>
</protein>
<accession>A0A0F9R9S1</accession>
<evidence type="ECO:0000313" key="2">
    <source>
        <dbReference type="EMBL" id="KKN14153.1"/>
    </source>
</evidence>
<gene>
    <name evidence="2" type="ORF">LCGC14_0999100</name>
</gene>
<sequence>MKNLRLSKIPNRRRKRRWTIPCSYFLTFLITLAFHQLGYAQIDELVDQVNQAEQGTVQIGNSIFRIVKVAASVLLGIAAIAFLIIREQNQDMARKVGNVILGLVIFYGLIEIGENLAG</sequence>
<dbReference type="AlphaFoldDB" id="A0A0F9R9S1"/>
<keyword evidence="1" id="KW-0472">Membrane</keyword>
<feature type="transmembrane region" description="Helical" evidence="1">
    <location>
        <begin position="96"/>
        <end position="113"/>
    </location>
</feature>
<dbReference type="EMBL" id="LAZR01003846">
    <property type="protein sequence ID" value="KKN14153.1"/>
    <property type="molecule type" value="Genomic_DNA"/>
</dbReference>
<keyword evidence="1" id="KW-1133">Transmembrane helix</keyword>
<evidence type="ECO:0000256" key="1">
    <source>
        <dbReference type="SAM" id="Phobius"/>
    </source>
</evidence>
<comment type="caution">
    <text evidence="2">The sequence shown here is derived from an EMBL/GenBank/DDBJ whole genome shotgun (WGS) entry which is preliminary data.</text>
</comment>
<name>A0A0F9R9S1_9ZZZZ</name>
<reference evidence="2" key="1">
    <citation type="journal article" date="2015" name="Nature">
        <title>Complex archaea that bridge the gap between prokaryotes and eukaryotes.</title>
        <authorList>
            <person name="Spang A."/>
            <person name="Saw J.H."/>
            <person name="Jorgensen S.L."/>
            <person name="Zaremba-Niedzwiedzka K."/>
            <person name="Martijn J."/>
            <person name="Lind A.E."/>
            <person name="van Eijk R."/>
            <person name="Schleper C."/>
            <person name="Guy L."/>
            <person name="Ettema T.J."/>
        </authorList>
    </citation>
    <scope>NUCLEOTIDE SEQUENCE</scope>
</reference>
<feature type="transmembrane region" description="Helical" evidence="1">
    <location>
        <begin position="62"/>
        <end position="84"/>
    </location>
</feature>
<proteinExistence type="predicted"/>
<keyword evidence="1" id="KW-0812">Transmembrane</keyword>